<dbReference type="EMBL" id="JAAGOA010000010">
    <property type="protein sequence ID" value="NEE01503.1"/>
    <property type="molecule type" value="Genomic_DNA"/>
</dbReference>
<feature type="domain" description="DUF6602" evidence="1">
    <location>
        <begin position="26"/>
        <end position="128"/>
    </location>
</feature>
<proteinExistence type="predicted"/>
<gene>
    <name evidence="2" type="ORF">G1H10_15125</name>
</gene>
<comment type="caution">
    <text evidence="2">The sequence shown here is derived from an EMBL/GenBank/DDBJ whole genome shotgun (WGS) entry which is preliminary data.</text>
</comment>
<dbReference type="InterPro" id="IPR046537">
    <property type="entry name" value="DUF6602"/>
</dbReference>
<dbReference type="Proteomes" id="UP000475214">
    <property type="component" value="Unassembled WGS sequence"/>
</dbReference>
<keyword evidence="3" id="KW-1185">Reference proteome</keyword>
<dbReference type="AlphaFoldDB" id="A0A6L9S907"/>
<protein>
    <recommendedName>
        <fullName evidence="1">DUF6602 domain-containing protein</fullName>
    </recommendedName>
</protein>
<organism evidence="2 3">
    <name type="scientific">Phytoactinopolyspora halotolerans</name>
    <dbReference type="NCBI Taxonomy" id="1981512"/>
    <lineage>
        <taxon>Bacteria</taxon>
        <taxon>Bacillati</taxon>
        <taxon>Actinomycetota</taxon>
        <taxon>Actinomycetes</taxon>
        <taxon>Jiangellales</taxon>
        <taxon>Jiangellaceae</taxon>
        <taxon>Phytoactinopolyspora</taxon>
    </lineage>
</organism>
<dbReference type="Pfam" id="PF20247">
    <property type="entry name" value="DUF6602"/>
    <property type="match status" value="1"/>
</dbReference>
<evidence type="ECO:0000313" key="2">
    <source>
        <dbReference type="EMBL" id="NEE01503.1"/>
    </source>
</evidence>
<reference evidence="2 3" key="1">
    <citation type="submission" date="2020-02" db="EMBL/GenBank/DDBJ databases">
        <authorList>
            <person name="Li X.-J."/>
            <person name="Han X.-M."/>
        </authorList>
    </citation>
    <scope>NUCLEOTIDE SEQUENCE [LARGE SCALE GENOMIC DNA]</scope>
    <source>
        <strain evidence="2 3">CCTCC AB 2017055</strain>
    </source>
</reference>
<dbReference type="CDD" id="cd21173">
    <property type="entry name" value="NucC-like"/>
    <property type="match status" value="1"/>
</dbReference>
<evidence type="ECO:0000259" key="1">
    <source>
        <dbReference type="Pfam" id="PF20247"/>
    </source>
</evidence>
<accession>A0A6L9S907</accession>
<dbReference type="RefSeq" id="WP_163739230.1">
    <property type="nucleotide sequence ID" value="NZ_JAAGOA010000010.1"/>
</dbReference>
<sequence>MAHSMLGSLMRQAAQRMRLDFEASANAVGHNASKGTVREGILNGYLKKYMPRNVLPVGSGEVIDVDGGRSRQCDLLVVDPSHPPLYVGESDEHSIVPAECVYMVIEVKSNLTVSELNQACENILSVKQRPKRAFVRQPIGQVIKRYGRSYDYFPTVGVIFGYDGASLHALGDALAEWSLNHPSEHLPDSVWILGKGWFNWTGSTGHPTPYPEPGSSLLSLKPWKDQDILLPMTLHLHTHLVSAFMEPLDLVPYADRDSLGVSSRRWFFHDGNSAAGTVSTLDFD</sequence>
<name>A0A6L9S907_9ACTN</name>
<evidence type="ECO:0000313" key="3">
    <source>
        <dbReference type="Proteomes" id="UP000475214"/>
    </source>
</evidence>